<dbReference type="GO" id="GO:0006508">
    <property type="term" value="P:proteolysis"/>
    <property type="evidence" value="ECO:0007669"/>
    <property type="project" value="UniProtKB-KW"/>
</dbReference>
<dbReference type="GO" id="GO:0004180">
    <property type="term" value="F:carboxypeptidase activity"/>
    <property type="evidence" value="ECO:0007669"/>
    <property type="project" value="UniProtKB-KW"/>
</dbReference>
<dbReference type="CDD" id="cd07062">
    <property type="entry name" value="Peptidase_S66_mccF_like"/>
    <property type="match status" value="1"/>
</dbReference>
<dbReference type="Gene3D" id="3.40.50.10740">
    <property type="entry name" value="Class I glutamine amidotransferase-like"/>
    <property type="match status" value="1"/>
</dbReference>
<dbReference type="EMBL" id="QUSM01000008">
    <property type="protein sequence ID" value="RGD73092.1"/>
    <property type="molecule type" value="Genomic_DNA"/>
</dbReference>
<keyword evidence="3" id="KW-0645">Protease</keyword>
<evidence type="ECO:0000256" key="1">
    <source>
        <dbReference type="ARBA" id="ARBA00010233"/>
    </source>
</evidence>
<evidence type="ECO:0000313" key="10">
    <source>
        <dbReference type="Proteomes" id="UP000261212"/>
    </source>
</evidence>
<gene>
    <name evidence="9" type="ORF">DW687_11580</name>
</gene>
<reference evidence="9 10" key="1">
    <citation type="submission" date="2018-08" db="EMBL/GenBank/DDBJ databases">
        <title>A genome reference for cultivated species of the human gut microbiota.</title>
        <authorList>
            <person name="Zou Y."/>
            <person name="Xue W."/>
            <person name="Luo G."/>
        </authorList>
    </citation>
    <scope>NUCLEOTIDE SEQUENCE [LARGE SCALE GENOMIC DNA]</scope>
    <source>
        <strain evidence="9 10">AM25-6</strain>
    </source>
</reference>
<sequence>MFNKNDKIGIVACSNAINIKKKEEIDELISILKNIGLIPILSNNIFSDNSIFCGSGMEKAKSLMDFYNDKEIKAIFDISGGDIANEILDFLDYEIIKNNTKPFFGYSDLTTVINSLYKKVGAVSYLYQVRNFVSEFKEKQTRDFYESFFLCKNNLFDFKYKFIRGDVIQGIVIGGNIRCLLKLAGTEYLPDFQNKVLFLESRSGNEGVMTSYLNQLNQMGVFDKINGVILGRFSQMESKVKPKVEDIVLKITSDKDIPIVKTSDIGHNKDSKCMIIGKEICLKDK</sequence>
<dbReference type="SUPFAM" id="SSF52317">
    <property type="entry name" value="Class I glutamine amidotransferase-like"/>
    <property type="match status" value="1"/>
</dbReference>
<name>A0A3E3DV09_9FIRM</name>
<dbReference type="InterPro" id="IPR029062">
    <property type="entry name" value="Class_I_gatase-like"/>
</dbReference>
<feature type="active site" description="Nucleophile" evidence="6">
    <location>
        <position position="107"/>
    </location>
</feature>
<dbReference type="Pfam" id="PF02016">
    <property type="entry name" value="Peptidase_S66"/>
    <property type="match status" value="1"/>
</dbReference>
<keyword evidence="2 9" id="KW-0121">Carboxypeptidase</keyword>
<proteinExistence type="inferred from homology"/>
<keyword evidence="5" id="KW-0720">Serine protease</keyword>
<feature type="domain" description="LD-carboxypeptidase N-terminal" evidence="7">
    <location>
        <begin position="8"/>
        <end position="125"/>
    </location>
</feature>
<dbReference type="InterPro" id="IPR040449">
    <property type="entry name" value="Peptidase_S66_N"/>
</dbReference>
<comment type="similarity">
    <text evidence="1">Belongs to the peptidase S66 family.</text>
</comment>
<keyword evidence="4" id="KW-0378">Hydrolase</keyword>
<dbReference type="SUPFAM" id="SSF141986">
    <property type="entry name" value="LD-carboxypeptidase A C-terminal domain-like"/>
    <property type="match status" value="1"/>
</dbReference>
<evidence type="ECO:0000256" key="2">
    <source>
        <dbReference type="ARBA" id="ARBA00022645"/>
    </source>
</evidence>
<comment type="caution">
    <text evidence="9">The sequence shown here is derived from an EMBL/GenBank/DDBJ whole genome shotgun (WGS) entry which is preliminary data.</text>
</comment>
<dbReference type="Pfam" id="PF17676">
    <property type="entry name" value="Peptidase_S66C"/>
    <property type="match status" value="1"/>
</dbReference>
<evidence type="ECO:0000313" key="9">
    <source>
        <dbReference type="EMBL" id="RGD73092.1"/>
    </source>
</evidence>
<dbReference type="InterPro" id="IPR040921">
    <property type="entry name" value="Peptidase_S66C"/>
</dbReference>
<dbReference type="GO" id="GO:0008236">
    <property type="term" value="F:serine-type peptidase activity"/>
    <property type="evidence" value="ECO:0007669"/>
    <property type="project" value="UniProtKB-KW"/>
</dbReference>
<feature type="active site" description="Charge relay system" evidence="6">
    <location>
        <position position="200"/>
    </location>
</feature>
<evidence type="ECO:0000256" key="6">
    <source>
        <dbReference type="PIRSR" id="PIRSR028757-1"/>
    </source>
</evidence>
<accession>A0A3E3DV09</accession>
<dbReference type="RefSeq" id="WP_117532809.1">
    <property type="nucleotide sequence ID" value="NZ_QUSM01000008.1"/>
</dbReference>
<evidence type="ECO:0000259" key="7">
    <source>
        <dbReference type="Pfam" id="PF02016"/>
    </source>
</evidence>
<dbReference type="AlphaFoldDB" id="A0A3E3DV09"/>
<dbReference type="InterPro" id="IPR003507">
    <property type="entry name" value="S66_fam"/>
</dbReference>
<evidence type="ECO:0000256" key="4">
    <source>
        <dbReference type="ARBA" id="ARBA00022801"/>
    </source>
</evidence>
<dbReference type="PIRSF" id="PIRSF028757">
    <property type="entry name" value="LD-carboxypeptidase"/>
    <property type="match status" value="1"/>
</dbReference>
<evidence type="ECO:0000256" key="3">
    <source>
        <dbReference type="ARBA" id="ARBA00022670"/>
    </source>
</evidence>
<dbReference type="PANTHER" id="PTHR30237:SF2">
    <property type="entry name" value="MUREIN TETRAPEPTIDE CARBOXYPEPTIDASE"/>
    <property type="match status" value="1"/>
</dbReference>
<dbReference type="InterPro" id="IPR027478">
    <property type="entry name" value="LdcA_N"/>
</dbReference>
<dbReference type="Gene3D" id="3.50.30.60">
    <property type="entry name" value="LD-carboxypeptidase A C-terminal domain-like"/>
    <property type="match status" value="1"/>
</dbReference>
<dbReference type="PANTHER" id="PTHR30237">
    <property type="entry name" value="MURAMOYLTETRAPEPTIDE CARBOXYPEPTIDASE"/>
    <property type="match status" value="1"/>
</dbReference>
<protein>
    <submittedName>
        <fullName evidence="9">LD-carboxypeptidase</fullName>
    </submittedName>
</protein>
<feature type="domain" description="LD-carboxypeptidase C-terminal" evidence="8">
    <location>
        <begin position="169"/>
        <end position="282"/>
    </location>
</feature>
<evidence type="ECO:0000259" key="8">
    <source>
        <dbReference type="Pfam" id="PF17676"/>
    </source>
</evidence>
<dbReference type="InterPro" id="IPR027461">
    <property type="entry name" value="Carboxypeptidase_A_C_sf"/>
</dbReference>
<evidence type="ECO:0000256" key="5">
    <source>
        <dbReference type="ARBA" id="ARBA00022825"/>
    </source>
</evidence>
<dbReference type="Proteomes" id="UP000261212">
    <property type="component" value="Unassembled WGS sequence"/>
</dbReference>
<feature type="active site" description="Charge relay system" evidence="6">
    <location>
        <position position="267"/>
    </location>
</feature>
<organism evidence="9 10">
    <name type="scientific">Anaerofustis stercorihominis</name>
    <dbReference type="NCBI Taxonomy" id="214853"/>
    <lineage>
        <taxon>Bacteria</taxon>
        <taxon>Bacillati</taxon>
        <taxon>Bacillota</taxon>
        <taxon>Clostridia</taxon>
        <taxon>Eubacteriales</taxon>
        <taxon>Eubacteriaceae</taxon>
        <taxon>Anaerofustis</taxon>
    </lineage>
</organism>